<dbReference type="PANTHER" id="PTHR38102">
    <property type="entry name" value="PERIPLASMIC CHAPERONE SPY"/>
    <property type="match status" value="1"/>
</dbReference>
<evidence type="ECO:0000313" key="7">
    <source>
        <dbReference type="Proteomes" id="UP000321814"/>
    </source>
</evidence>
<evidence type="ECO:0000256" key="3">
    <source>
        <dbReference type="ARBA" id="ARBA00022729"/>
    </source>
</evidence>
<sequence length="156" mass="17471">MRKDTMKHSTVIALVFSGLLAATSISSFAGPDRGHEGHGPAAGFHMKALKGLDLTEAQKDQIKTLMEQHRASMPKRDELKPEMEQLKALVQADTFDEAAVRALLESRQKDKLDHEVARAKLQFEINKVLTVEQKAKLAERQQKWQEKAKARAEAKS</sequence>
<comment type="subcellular location">
    <subcellularLocation>
        <location evidence="1">Periplasm</location>
    </subcellularLocation>
</comment>
<dbReference type="GO" id="GO:0030288">
    <property type="term" value="C:outer membrane-bounded periplasmic space"/>
    <property type="evidence" value="ECO:0007669"/>
    <property type="project" value="TreeGrafter"/>
</dbReference>
<feature type="signal peptide" evidence="5">
    <location>
        <begin position="1"/>
        <end position="29"/>
    </location>
</feature>
<evidence type="ECO:0000256" key="2">
    <source>
        <dbReference type="ARBA" id="ARBA00008441"/>
    </source>
</evidence>
<dbReference type="Pfam" id="PF07813">
    <property type="entry name" value="LTXXQ"/>
    <property type="match status" value="1"/>
</dbReference>
<comment type="caution">
    <text evidence="6">The sequence shown here is derived from an EMBL/GenBank/DDBJ whole genome shotgun (WGS) entry which is preliminary data.</text>
</comment>
<dbReference type="GO" id="GO:0051082">
    <property type="term" value="F:unfolded protein binding"/>
    <property type="evidence" value="ECO:0007669"/>
    <property type="project" value="TreeGrafter"/>
</dbReference>
<keyword evidence="4" id="KW-0574">Periplasm</keyword>
<comment type="similarity">
    <text evidence="2">Belongs to the CpxP/Spy family.</text>
</comment>
<dbReference type="Gene3D" id="1.20.120.1490">
    <property type="match status" value="1"/>
</dbReference>
<dbReference type="Proteomes" id="UP000321814">
    <property type="component" value="Unassembled WGS sequence"/>
</dbReference>
<proteinExistence type="inferred from homology"/>
<dbReference type="CDD" id="cd09916">
    <property type="entry name" value="CpxP_like"/>
    <property type="match status" value="1"/>
</dbReference>
<dbReference type="PANTHER" id="PTHR38102:SF1">
    <property type="entry name" value="PERIPLASMIC CHAPERONE SPY"/>
    <property type="match status" value="1"/>
</dbReference>
<protein>
    <submittedName>
        <fullName evidence="6">Periplasmic heavy metal sensor</fullName>
    </submittedName>
</protein>
<gene>
    <name evidence="6" type="ORF">FU839_02300</name>
</gene>
<keyword evidence="3 5" id="KW-0732">Signal</keyword>
<feature type="chain" id="PRO_5022737548" evidence="5">
    <location>
        <begin position="30"/>
        <end position="156"/>
    </location>
</feature>
<keyword evidence="7" id="KW-1185">Reference proteome</keyword>
<evidence type="ECO:0000256" key="5">
    <source>
        <dbReference type="SAM" id="SignalP"/>
    </source>
</evidence>
<evidence type="ECO:0000256" key="1">
    <source>
        <dbReference type="ARBA" id="ARBA00004418"/>
    </source>
</evidence>
<reference evidence="6 7" key="1">
    <citation type="submission" date="2019-08" db="EMBL/GenBank/DDBJ databases">
        <title>Draft genome analysis of Rheinheimera tangshanensis isolated from the roots of fresh rice plants (Oryza sativa).</title>
        <authorList>
            <person name="Yu Q."/>
            <person name="Qi Y."/>
            <person name="Zhang H."/>
            <person name="Pu J."/>
        </authorList>
    </citation>
    <scope>NUCLEOTIDE SEQUENCE [LARGE SCALE GENOMIC DNA]</scope>
    <source>
        <strain evidence="6 7">JA3-B52</strain>
    </source>
</reference>
<dbReference type="InterPro" id="IPR052211">
    <property type="entry name" value="Cpx_auxiliary_protein"/>
</dbReference>
<evidence type="ECO:0000256" key="4">
    <source>
        <dbReference type="ARBA" id="ARBA00022764"/>
    </source>
</evidence>
<dbReference type="InterPro" id="IPR012899">
    <property type="entry name" value="LTXXQ"/>
</dbReference>
<dbReference type="OrthoDB" id="6227479at2"/>
<organism evidence="6 7">
    <name type="scientific">Rheinheimera tangshanensis</name>
    <dbReference type="NCBI Taxonomy" id="400153"/>
    <lineage>
        <taxon>Bacteria</taxon>
        <taxon>Pseudomonadati</taxon>
        <taxon>Pseudomonadota</taxon>
        <taxon>Gammaproteobacteria</taxon>
        <taxon>Chromatiales</taxon>
        <taxon>Chromatiaceae</taxon>
        <taxon>Rheinheimera</taxon>
    </lineage>
</organism>
<dbReference type="EMBL" id="VRLR01000001">
    <property type="protein sequence ID" value="TXK83126.1"/>
    <property type="molecule type" value="Genomic_DNA"/>
</dbReference>
<name>A0A5C8M0P7_9GAMM</name>
<evidence type="ECO:0000313" key="6">
    <source>
        <dbReference type="EMBL" id="TXK83126.1"/>
    </source>
</evidence>
<accession>A0A5C8M0P7</accession>
<dbReference type="AlphaFoldDB" id="A0A5C8M0P7"/>